<feature type="compositionally biased region" description="Low complexity" evidence="1">
    <location>
        <begin position="151"/>
        <end position="176"/>
    </location>
</feature>
<protein>
    <submittedName>
        <fullName evidence="3">Uncharacterized protein</fullName>
    </submittedName>
</protein>
<keyword evidence="4" id="KW-1185">Reference proteome</keyword>
<name>A0A8S1BVW9_9INSE</name>
<feature type="region of interest" description="Disordered" evidence="1">
    <location>
        <begin position="27"/>
        <end position="176"/>
    </location>
</feature>
<gene>
    <name evidence="3" type="ORF">CLODIP_2_CD15484</name>
</gene>
<organism evidence="3 4">
    <name type="scientific">Cloeon dipterum</name>
    <dbReference type="NCBI Taxonomy" id="197152"/>
    <lineage>
        <taxon>Eukaryota</taxon>
        <taxon>Metazoa</taxon>
        <taxon>Ecdysozoa</taxon>
        <taxon>Arthropoda</taxon>
        <taxon>Hexapoda</taxon>
        <taxon>Insecta</taxon>
        <taxon>Pterygota</taxon>
        <taxon>Palaeoptera</taxon>
        <taxon>Ephemeroptera</taxon>
        <taxon>Pisciforma</taxon>
        <taxon>Baetidae</taxon>
        <taxon>Cloeon</taxon>
    </lineage>
</organism>
<feature type="compositionally biased region" description="Basic and acidic residues" evidence="1">
    <location>
        <begin position="27"/>
        <end position="55"/>
    </location>
</feature>
<dbReference type="Proteomes" id="UP000494165">
    <property type="component" value="Unassembled WGS sequence"/>
</dbReference>
<sequence length="176" mass="20068">MRTSTALTMMLLCTLYEIDARKLPDDLDKKIDTGWTPEDRGNDEYLTSDTRHDRTLTNPPKRRTWRTSPLANSYNSHPWSPKRTARQLPCLQKNNCRRHSPAAQPDEPQRASSKPPPPLPPKNQSRPDLEAHNSPDLGRPDPPAPHQSLRPELQTLPTTQPPQTQQQAPPTTLQRR</sequence>
<accession>A0A8S1BVW9</accession>
<comment type="caution">
    <text evidence="3">The sequence shown here is derived from an EMBL/GenBank/DDBJ whole genome shotgun (WGS) entry which is preliminary data.</text>
</comment>
<reference evidence="3 4" key="1">
    <citation type="submission" date="2020-04" db="EMBL/GenBank/DDBJ databases">
        <authorList>
            <person name="Alioto T."/>
            <person name="Alioto T."/>
            <person name="Gomez Garrido J."/>
        </authorList>
    </citation>
    <scope>NUCLEOTIDE SEQUENCE [LARGE SCALE GENOMIC DNA]</scope>
</reference>
<feature type="compositionally biased region" description="Polar residues" evidence="1">
    <location>
        <begin position="66"/>
        <end position="78"/>
    </location>
</feature>
<evidence type="ECO:0000256" key="2">
    <source>
        <dbReference type="SAM" id="SignalP"/>
    </source>
</evidence>
<proteinExistence type="predicted"/>
<dbReference type="EMBL" id="CADEPI010000010">
    <property type="protein sequence ID" value="CAB3362968.1"/>
    <property type="molecule type" value="Genomic_DNA"/>
</dbReference>
<feature type="chain" id="PRO_5035819060" evidence="2">
    <location>
        <begin position="21"/>
        <end position="176"/>
    </location>
</feature>
<keyword evidence="2" id="KW-0732">Signal</keyword>
<evidence type="ECO:0000256" key="1">
    <source>
        <dbReference type="SAM" id="MobiDB-lite"/>
    </source>
</evidence>
<evidence type="ECO:0000313" key="3">
    <source>
        <dbReference type="EMBL" id="CAB3362968.1"/>
    </source>
</evidence>
<evidence type="ECO:0000313" key="4">
    <source>
        <dbReference type="Proteomes" id="UP000494165"/>
    </source>
</evidence>
<dbReference type="AlphaFoldDB" id="A0A8S1BVW9"/>
<feature type="signal peptide" evidence="2">
    <location>
        <begin position="1"/>
        <end position="20"/>
    </location>
</feature>